<keyword evidence="1" id="KW-0472">Membrane</keyword>
<dbReference type="GeneID" id="94375605"/>
<dbReference type="Proteomes" id="UP000824334">
    <property type="component" value="Chromosome"/>
</dbReference>
<feature type="transmembrane region" description="Helical" evidence="1">
    <location>
        <begin position="118"/>
        <end position="139"/>
    </location>
</feature>
<evidence type="ECO:0000256" key="1">
    <source>
        <dbReference type="SAM" id="Phobius"/>
    </source>
</evidence>
<feature type="transmembrane region" description="Helical" evidence="1">
    <location>
        <begin position="87"/>
        <end position="106"/>
    </location>
</feature>
<organism evidence="2 3">
    <name type="scientific">Brevundimonas nasdae</name>
    <dbReference type="NCBI Taxonomy" id="172043"/>
    <lineage>
        <taxon>Bacteria</taxon>
        <taxon>Pseudomonadati</taxon>
        <taxon>Pseudomonadota</taxon>
        <taxon>Alphaproteobacteria</taxon>
        <taxon>Caulobacterales</taxon>
        <taxon>Caulobacteraceae</taxon>
        <taxon>Brevundimonas</taxon>
    </lineage>
</organism>
<evidence type="ECO:0000313" key="2">
    <source>
        <dbReference type="EMBL" id="QYC08975.1"/>
    </source>
</evidence>
<name>A0ABX8TCU0_9CAUL</name>
<keyword evidence="1" id="KW-1133">Transmembrane helix</keyword>
<feature type="transmembrane region" description="Helical" evidence="1">
    <location>
        <begin position="62"/>
        <end position="80"/>
    </location>
</feature>
<proteinExistence type="predicted"/>
<feature type="transmembrane region" description="Helical" evidence="1">
    <location>
        <begin position="36"/>
        <end position="56"/>
    </location>
</feature>
<keyword evidence="1" id="KW-0812">Transmembrane</keyword>
<protein>
    <recommendedName>
        <fullName evidence="4">Diguanylate cyclase</fullName>
    </recommendedName>
</protein>
<keyword evidence="3" id="KW-1185">Reference proteome</keyword>
<accession>A0ABX8TCU0</accession>
<feature type="transmembrane region" description="Helical" evidence="1">
    <location>
        <begin position="6"/>
        <end position="29"/>
    </location>
</feature>
<dbReference type="EMBL" id="CP080034">
    <property type="protein sequence ID" value="QYC08975.1"/>
    <property type="molecule type" value="Genomic_DNA"/>
</dbReference>
<evidence type="ECO:0008006" key="4">
    <source>
        <dbReference type="Google" id="ProtNLM"/>
    </source>
</evidence>
<evidence type="ECO:0000313" key="3">
    <source>
        <dbReference type="Proteomes" id="UP000824334"/>
    </source>
</evidence>
<dbReference type="RefSeq" id="WP_219354648.1">
    <property type="nucleotide sequence ID" value="NZ_CP080034.1"/>
</dbReference>
<sequence>MDLLQALATLYQILGFAAGFIVIAVALLLGGPSHRACAIIALVDALGLYVLMSALDLNQVEWMVQLRSILVFLAYGLVVFRWSDRWLVLLMGLQGFAVLLHLSNLLDDSIHTATTSLLLNATGWLMLILLATASVAHAFQRSDEKRRYTSKALPLP</sequence>
<gene>
    <name evidence="2" type="ORF">KWG56_10020</name>
</gene>
<reference evidence="2 3" key="1">
    <citation type="submission" date="2021-07" db="EMBL/GenBank/DDBJ databases">
        <title>Isolation and characterization of bacteria from a gold mining with a capacity of golden bioaccumulation.</title>
        <authorList>
            <person name="Yang X.J."/>
        </authorList>
    </citation>
    <scope>NUCLEOTIDE SEQUENCE [LARGE SCALE GENOMIC DNA]</scope>
    <source>
        <strain evidence="2 3">Au29</strain>
    </source>
</reference>